<protein>
    <recommendedName>
        <fullName evidence="4">AraC family transcriptional regulator</fullName>
    </recommendedName>
</protein>
<dbReference type="KEGG" id="lrs:PX52LOC_02831"/>
<feature type="chain" id="PRO_5023040512" description="AraC family transcriptional regulator" evidence="1">
    <location>
        <begin position="21"/>
        <end position="158"/>
    </location>
</feature>
<evidence type="ECO:0000313" key="3">
    <source>
        <dbReference type="Proteomes" id="UP000324974"/>
    </source>
</evidence>
<feature type="signal peptide" evidence="1">
    <location>
        <begin position="1"/>
        <end position="20"/>
    </location>
</feature>
<proteinExistence type="predicted"/>
<gene>
    <name evidence="2" type="ORF">PX52LOC_02831</name>
</gene>
<evidence type="ECO:0000313" key="2">
    <source>
        <dbReference type="EMBL" id="QEL15895.1"/>
    </source>
</evidence>
<keyword evidence="3" id="KW-1185">Reference proteome</keyword>
<keyword evidence="1" id="KW-0732">Signal</keyword>
<reference evidence="3" key="1">
    <citation type="submission" date="2019-08" db="EMBL/GenBank/DDBJ databases">
        <title>Limnoglobus roseus gen. nov., sp. nov., a novel freshwater planctomycete with a giant genome from the family Gemmataceae.</title>
        <authorList>
            <person name="Kulichevskaya I.S."/>
            <person name="Naumoff D.G."/>
            <person name="Miroshnikov K."/>
            <person name="Ivanova A."/>
            <person name="Philippov D.A."/>
            <person name="Hakobyan A."/>
            <person name="Rijpstra I.C."/>
            <person name="Sinninghe Damste J.S."/>
            <person name="Liesack W."/>
            <person name="Dedysh S.N."/>
        </authorList>
    </citation>
    <scope>NUCLEOTIDE SEQUENCE [LARGE SCALE GENOMIC DNA]</scope>
    <source>
        <strain evidence="3">PX52</strain>
    </source>
</reference>
<dbReference type="AlphaFoldDB" id="A0A5C1ABE0"/>
<dbReference type="RefSeq" id="WP_149110665.1">
    <property type="nucleotide sequence ID" value="NZ_CP042425.1"/>
</dbReference>
<evidence type="ECO:0000256" key="1">
    <source>
        <dbReference type="SAM" id="SignalP"/>
    </source>
</evidence>
<accession>A0A5C1ABE0</accession>
<dbReference type="Proteomes" id="UP000324974">
    <property type="component" value="Chromosome"/>
</dbReference>
<sequence>MPRRYVIARVAALGPAALPAACFLRADLADGYAWDHDLGTAWRFPSFAAALAVVVRYDLMDAWEVEVRFALTPEQERARATPPADLRAAAAAVLAHPAYADRRAWSLRRLAAEVLHCDPSWLSRVAREITGAAPDAGKAAAARLSRGRSRQTTVEELT</sequence>
<dbReference type="EMBL" id="CP042425">
    <property type="protein sequence ID" value="QEL15895.1"/>
    <property type="molecule type" value="Genomic_DNA"/>
</dbReference>
<organism evidence="2 3">
    <name type="scientific">Limnoglobus roseus</name>
    <dbReference type="NCBI Taxonomy" id="2598579"/>
    <lineage>
        <taxon>Bacteria</taxon>
        <taxon>Pseudomonadati</taxon>
        <taxon>Planctomycetota</taxon>
        <taxon>Planctomycetia</taxon>
        <taxon>Gemmatales</taxon>
        <taxon>Gemmataceae</taxon>
        <taxon>Limnoglobus</taxon>
    </lineage>
</organism>
<evidence type="ECO:0008006" key="4">
    <source>
        <dbReference type="Google" id="ProtNLM"/>
    </source>
</evidence>
<name>A0A5C1ABE0_9BACT</name>